<dbReference type="GO" id="GO:0005634">
    <property type="term" value="C:nucleus"/>
    <property type="evidence" value="ECO:0007669"/>
    <property type="project" value="UniProtKB-SubCell"/>
</dbReference>
<evidence type="ECO:0000256" key="6">
    <source>
        <dbReference type="ARBA" id="ARBA00023242"/>
    </source>
</evidence>
<dbReference type="Gene3D" id="2.30.31.10">
    <property type="entry name" value="Transcriptional Coactivator Pc4, Chain A"/>
    <property type="match status" value="1"/>
</dbReference>
<dbReference type="Pfam" id="PF02229">
    <property type="entry name" value="PC4"/>
    <property type="match status" value="1"/>
</dbReference>
<dbReference type="Proteomes" id="UP000695007">
    <property type="component" value="Unplaced"/>
</dbReference>
<comment type="similarity">
    <text evidence="2">Belongs to the transcriptional coactivator PC4 family.</text>
</comment>
<feature type="compositionally biased region" description="Low complexity" evidence="7">
    <location>
        <begin position="10"/>
        <end position="19"/>
    </location>
</feature>
<dbReference type="AlphaFoldDB" id="A0AAJ6YKP6"/>
<evidence type="ECO:0000256" key="1">
    <source>
        <dbReference type="ARBA" id="ARBA00004123"/>
    </source>
</evidence>
<evidence type="ECO:0000259" key="8">
    <source>
        <dbReference type="Pfam" id="PF02229"/>
    </source>
</evidence>
<dbReference type="SUPFAM" id="SSF54447">
    <property type="entry name" value="ssDNA-binding transcriptional regulator domain"/>
    <property type="match status" value="1"/>
</dbReference>
<feature type="region of interest" description="Disordered" evidence="7">
    <location>
        <begin position="1"/>
        <end position="85"/>
    </location>
</feature>
<keyword evidence="9" id="KW-1185">Reference proteome</keyword>
<evidence type="ECO:0000256" key="3">
    <source>
        <dbReference type="ARBA" id="ARBA00023015"/>
    </source>
</evidence>
<evidence type="ECO:0000256" key="4">
    <source>
        <dbReference type="ARBA" id="ARBA00023125"/>
    </source>
</evidence>
<keyword evidence="3" id="KW-0805">Transcription regulation</keyword>
<evidence type="ECO:0000313" key="10">
    <source>
        <dbReference type="RefSeq" id="XP_011499823.1"/>
    </source>
</evidence>
<gene>
    <name evidence="10" type="primary">LOC105363754</name>
</gene>
<dbReference type="InterPro" id="IPR003173">
    <property type="entry name" value="PC4_C"/>
</dbReference>
<feature type="domain" description="Transcriptional coactivator p15 (PC4) C-terminal" evidence="8">
    <location>
        <begin position="84"/>
        <end position="135"/>
    </location>
</feature>
<keyword evidence="6" id="KW-0539">Nucleus</keyword>
<proteinExistence type="inferred from homology"/>
<sequence>MPKSKEMISDSESGSGSASSEEEAKIKNKSKKQEKKKEKSSESDNSESEQETKSKKRAKKNQVDKSSNKKVKKDTKSNNDDCSWDLGGKKQITVRYFKGKWFVDIREMYFDKDGEMKPSKKGICMNTENWRELMKVVDEVDKYVKSKC</sequence>
<protein>
    <submittedName>
        <fullName evidence="10">Activated RNA polymerase II transcriptional coactivator p15</fullName>
    </submittedName>
</protein>
<dbReference type="GO" id="GO:0003677">
    <property type="term" value="F:DNA binding"/>
    <property type="evidence" value="ECO:0007669"/>
    <property type="project" value="UniProtKB-KW"/>
</dbReference>
<evidence type="ECO:0000256" key="2">
    <source>
        <dbReference type="ARBA" id="ARBA00009001"/>
    </source>
</evidence>
<comment type="subcellular location">
    <subcellularLocation>
        <location evidence="1">Nucleus</location>
    </subcellularLocation>
</comment>
<keyword evidence="4" id="KW-0238">DNA-binding</keyword>
<dbReference type="CTD" id="34120"/>
<dbReference type="GO" id="GO:0003713">
    <property type="term" value="F:transcription coactivator activity"/>
    <property type="evidence" value="ECO:0007669"/>
    <property type="project" value="InterPro"/>
</dbReference>
<dbReference type="KEGG" id="csol:105363754"/>
<dbReference type="InterPro" id="IPR009044">
    <property type="entry name" value="ssDNA-bd_transcriptional_reg"/>
</dbReference>
<organism evidence="9 10">
    <name type="scientific">Ceratosolen solmsi marchali</name>
    <dbReference type="NCBI Taxonomy" id="326594"/>
    <lineage>
        <taxon>Eukaryota</taxon>
        <taxon>Metazoa</taxon>
        <taxon>Ecdysozoa</taxon>
        <taxon>Arthropoda</taxon>
        <taxon>Hexapoda</taxon>
        <taxon>Insecta</taxon>
        <taxon>Pterygota</taxon>
        <taxon>Neoptera</taxon>
        <taxon>Endopterygota</taxon>
        <taxon>Hymenoptera</taxon>
        <taxon>Apocrita</taxon>
        <taxon>Proctotrupomorpha</taxon>
        <taxon>Chalcidoidea</taxon>
        <taxon>Agaonidae</taxon>
        <taxon>Agaoninae</taxon>
        <taxon>Ceratosolen</taxon>
    </lineage>
</organism>
<evidence type="ECO:0000313" key="9">
    <source>
        <dbReference type="Proteomes" id="UP000695007"/>
    </source>
</evidence>
<dbReference type="InterPro" id="IPR045125">
    <property type="entry name" value="Sub1/Tcp4-like"/>
</dbReference>
<name>A0AAJ6YKP6_9HYME</name>
<dbReference type="GeneID" id="105363754"/>
<evidence type="ECO:0000256" key="5">
    <source>
        <dbReference type="ARBA" id="ARBA00023163"/>
    </source>
</evidence>
<keyword evidence="5" id="KW-0804">Transcription</keyword>
<dbReference type="RefSeq" id="XP_011499823.1">
    <property type="nucleotide sequence ID" value="XM_011501521.1"/>
</dbReference>
<dbReference type="PANTHER" id="PTHR13215">
    <property type="entry name" value="RNA POLYMERASE II TRANSCRIPTIONAL COACTIVATOR"/>
    <property type="match status" value="1"/>
</dbReference>
<accession>A0AAJ6YKP6</accession>
<evidence type="ECO:0000256" key="7">
    <source>
        <dbReference type="SAM" id="MobiDB-lite"/>
    </source>
</evidence>
<dbReference type="GO" id="GO:0060261">
    <property type="term" value="P:positive regulation of transcription initiation by RNA polymerase II"/>
    <property type="evidence" value="ECO:0007669"/>
    <property type="project" value="InterPro"/>
</dbReference>
<reference evidence="10" key="1">
    <citation type="submission" date="2025-08" db="UniProtKB">
        <authorList>
            <consortium name="RefSeq"/>
        </authorList>
    </citation>
    <scope>IDENTIFICATION</scope>
</reference>